<dbReference type="STRING" id="698762.SAMN00808754_2419"/>
<feature type="transmembrane region" description="Helical" evidence="1">
    <location>
        <begin position="26"/>
        <end position="59"/>
    </location>
</feature>
<evidence type="ECO:0000256" key="1">
    <source>
        <dbReference type="SAM" id="Phobius"/>
    </source>
</evidence>
<dbReference type="Pfam" id="PF10031">
    <property type="entry name" value="DUF2273"/>
    <property type="match status" value="1"/>
</dbReference>
<keyword evidence="3" id="KW-1185">Reference proteome</keyword>
<name>A0A1W1VZ11_9FIRM</name>
<dbReference type="AlphaFoldDB" id="A0A1W1VZ11"/>
<reference evidence="2 3" key="1">
    <citation type="submission" date="2017-04" db="EMBL/GenBank/DDBJ databases">
        <authorList>
            <person name="Afonso C.L."/>
            <person name="Miller P.J."/>
            <person name="Scott M.A."/>
            <person name="Spackman E."/>
            <person name="Goraichik I."/>
            <person name="Dimitrov K.M."/>
            <person name="Suarez D.L."/>
            <person name="Swayne D.E."/>
        </authorList>
    </citation>
    <scope>NUCLEOTIDE SEQUENCE [LARGE SCALE GENOMIC DNA]</scope>
    <source>
        <strain evidence="2 3">ToBE</strain>
    </source>
</reference>
<dbReference type="EMBL" id="LT838272">
    <property type="protein sequence ID" value="SMB98576.1"/>
    <property type="molecule type" value="Genomic_DNA"/>
</dbReference>
<keyword evidence="1" id="KW-1133">Transmembrane helix</keyword>
<gene>
    <name evidence="2" type="ORF">SAMN00808754_2419</name>
</gene>
<keyword evidence="1" id="KW-0472">Membrane</keyword>
<evidence type="ECO:0000313" key="3">
    <source>
        <dbReference type="Proteomes" id="UP000192569"/>
    </source>
</evidence>
<evidence type="ECO:0000313" key="2">
    <source>
        <dbReference type="EMBL" id="SMB98576.1"/>
    </source>
</evidence>
<accession>A0A1W1VZ11</accession>
<proteinExistence type="predicted"/>
<organism evidence="2 3">
    <name type="scientific">Thermanaeromonas toyohensis ToBE</name>
    <dbReference type="NCBI Taxonomy" id="698762"/>
    <lineage>
        <taxon>Bacteria</taxon>
        <taxon>Bacillati</taxon>
        <taxon>Bacillota</taxon>
        <taxon>Clostridia</taxon>
        <taxon>Neomoorellales</taxon>
        <taxon>Neomoorellaceae</taxon>
        <taxon>Thermanaeromonas</taxon>
    </lineage>
</organism>
<protein>
    <submittedName>
        <fullName evidence="2">Small integral membrane protein</fullName>
    </submittedName>
</protein>
<dbReference type="InterPro" id="IPR018730">
    <property type="entry name" value="DUF2273"/>
</dbReference>
<keyword evidence="1" id="KW-0812">Transmembrane</keyword>
<dbReference type="Proteomes" id="UP000192569">
    <property type="component" value="Chromosome I"/>
</dbReference>
<sequence>MWTRGEAGLDKDELLKIWREHKGKICGLALGLLFGLAVAALGLGKTLFIAFCMLIGYFIGRHLDSGQGWSEWWKHISRRRW</sequence>
<dbReference type="OrthoDB" id="1727295at2"/>